<dbReference type="Proteomes" id="UP000504693">
    <property type="component" value="Chromosome"/>
</dbReference>
<name>A0A7D3XBT7_9SPHN</name>
<dbReference type="EMBL" id="CP053921">
    <property type="protein sequence ID" value="QKG71440.1"/>
    <property type="molecule type" value="Genomic_DNA"/>
</dbReference>
<reference evidence="1 2" key="1">
    <citation type="submission" date="2020-05" db="EMBL/GenBank/DDBJ databases">
        <title>Erythrobacter mangrovi sp. nov., isolated from rhizosphere soil of mangrove plant (Kandelia candel).</title>
        <authorList>
            <person name="Ye Y.H."/>
        </authorList>
    </citation>
    <scope>NUCLEOTIDE SEQUENCE [LARGE SCALE GENOMIC DNA]</scope>
    <source>
        <strain evidence="1 2">EB310</strain>
    </source>
</reference>
<dbReference type="Gene3D" id="1.25.40.10">
    <property type="entry name" value="Tetratricopeptide repeat domain"/>
    <property type="match status" value="2"/>
</dbReference>
<accession>A0A7D3XBT7</accession>
<protein>
    <recommendedName>
        <fullName evidence="3">Tetratricopeptide repeat protein</fullName>
    </recommendedName>
</protein>
<proteinExistence type="predicted"/>
<dbReference type="KEGG" id="emv:HQR01_08720"/>
<evidence type="ECO:0000313" key="1">
    <source>
        <dbReference type="EMBL" id="QKG71440.1"/>
    </source>
</evidence>
<dbReference type="AlphaFoldDB" id="A0A7D3XBT7"/>
<keyword evidence="2" id="KW-1185">Reference proteome</keyword>
<dbReference type="InterPro" id="IPR011990">
    <property type="entry name" value="TPR-like_helical_dom_sf"/>
</dbReference>
<dbReference type="SUPFAM" id="SSF48452">
    <property type="entry name" value="TPR-like"/>
    <property type="match status" value="1"/>
</dbReference>
<sequence length="368" mass="39287">MAVLRGSGGAALGNSRGLFVQAVIAARGDDILLARQLLERSGLERTGVPAALMLSAIIDIRAKNYAIAAQTLERLYQLQPDNGRVVDLLASALSSGGRDRELIHRFARRAASDMGTPYLRTLVGRSFEALDDRVSAALYLDIAALEKGALVVLPSFTPPEAPMAGGAGAGLEARATVRHALATGQVAVALDRARGYVQRNPGSGDAYGILGDAEFAVGDKEAAREAYLHSAAVRHPWPLTLRLVRSQPHQMAARELLERFVRDHPTNGEAAAMLADTYASEARWKEAALLLDHAMRLGQARVPRVVAARSVAATKLEDHEAALGYALDAHALQPLNPFAIGALVAALPESDAATRRELEIKLRSLSKR</sequence>
<evidence type="ECO:0000313" key="2">
    <source>
        <dbReference type="Proteomes" id="UP000504693"/>
    </source>
</evidence>
<organism evidence="1 2">
    <name type="scientific">Erythrobacter mangrovi</name>
    <dbReference type="NCBI Taxonomy" id="2739433"/>
    <lineage>
        <taxon>Bacteria</taxon>
        <taxon>Pseudomonadati</taxon>
        <taxon>Pseudomonadota</taxon>
        <taxon>Alphaproteobacteria</taxon>
        <taxon>Sphingomonadales</taxon>
        <taxon>Erythrobacteraceae</taxon>
        <taxon>Erythrobacter/Porphyrobacter group</taxon>
        <taxon>Erythrobacter</taxon>
    </lineage>
</organism>
<dbReference type="RefSeq" id="WP_173214354.1">
    <property type="nucleotide sequence ID" value="NZ_CP053921.1"/>
</dbReference>
<gene>
    <name evidence="1" type="ORF">HQR01_08720</name>
</gene>
<evidence type="ECO:0008006" key="3">
    <source>
        <dbReference type="Google" id="ProtNLM"/>
    </source>
</evidence>